<feature type="transmembrane region" description="Helical" evidence="1">
    <location>
        <begin position="113"/>
        <end position="134"/>
    </location>
</feature>
<proteinExistence type="predicted"/>
<keyword evidence="3" id="KW-1185">Reference proteome</keyword>
<dbReference type="AlphaFoldDB" id="A0A6A6E535"/>
<evidence type="ECO:0000313" key="2">
    <source>
        <dbReference type="EMBL" id="KAF2186263.1"/>
    </source>
</evidence>
<feature type="transmembrane region" description="Helical" evidence="1">
    <location>
        <begin position="82"/>
        <end position="101"/>
    </location>
</feature>
<feature type="transmembrane region" description="Helical" evidence="1">
    <location>
        <begin position="59"/>
        <end position="75"/>
    </location>
</feature>
<dbReference type="Proteomes" id="UP000800200">
    <property type="component" value="Unassembled WGS sequence"/>
</dbReference>
<accession>A0A6A6E535</accession>
<feature type="transmembrane region" description="Helical" evidence="1">
    <location>
        <begin position="7"/>
        <end position="28"/>
    </location>
</feature>
<evidence type="ECO:0000313" key="3">
    <source>
        <dbReference type="Proteomes" id="UP000800200"/>
    </source>
</evidence>
<reference evidence="2" key="1">
    <citation type="journal article" date="2020" name="Stud. Mycol.">
        <title>101 Dothideomycetes genomes: a test case for predicting lifestyles and emergence of pathogens.</title>
        <authorList>
            <person name="Haridas S."/>
            <person name="Albert R."/>
            <person name="Binder M."/>
            <person name="Bloem J."/>
            <person name="Labutti K."/>
            <person name="Salamov A."/>
            <person name="Andreopoulos B."/>
            <person name="Baker S."/>
            <person name="Barry K."/>
            <person name="Bills G."/>
            <person name="Bluhm B."/>
            <person name="Cannon C."/>
            <person name="Castanera R."/>
            <person name="Culley D."/>
            <person name="Daum C."/>
            <person name="Ezra D."/>
            <person name="Gonzalez J."/>
            <person name="Henrissat B."/>
            <person name="Kuo A."/>
            <person name="Liang C."/>
            <person name="Lipzen A."/>
            <person name="Lutzoni F."/>
            <person name="Magnuson J."/>
            <person name="Mondo S."/>
            <person name="Nolan M."/>
            <person name="Ohm R."/>
            <person name="Pangilinan J."/>
            <person name="Park H.-J."/>
            <person name="Ramirez L."/>
            <person name="Alfaro M."/>
            <person name="Sun H."/>
            <person name="Tritt A."/>
            <person name="Yoshinaga Y."/>
            <person name="Zwiers L.-H."/>
            <person name="Turgeon B."/>
            <person name="Goodwin S."/>
            <person name="Spatafora J."/>
            <person name="Crous P."/>
            <person name="Grigoriev I."/>
        </authorList>
    </citation>
    <scope>NUCLEOTIDE SEQUENCE</scope>
    <source>
        <strain evidence="2">CBS 207.26</strain>
    </source>
</reference>
<sequence>MAQFQAYAILYLPMTGILALVLELPSIASNAWTGLNPIPPSAPLPSFVLKDILETPNPSIYFVTSLFALLCTSILRKHPECLKAVWFYYASTSTMVLRALAEFSDLDDGSLEMGSMAIILVKPIILLWIIRLSFWDWTYLGTYRDEYLDPRRYIDVFPSWRDVALRLSYISVFDSIIHCLRLRFVSRGHPYTPGLNNSECLTIVILSLS</sequence>
<evidence type="ECO:0000256" key="1">
    <source>
        <dbReference type="SAM" id="Phobius"/>
    </source>
</evidence>
<dbReference type="OrthoDB" id="3685345at2759"/>
<gene>
    <name evidence="2" type="ORF">K469DRAFT_749872</name>
</gene>
<name>A0A6A6E535_9PEZI</name>
<keyword evidence="1" id="KW-0812">Transmembrane</keyword>
<dbReference type="EMBL" id="ML994630">
    <property type="protein sequence ID" value="KAF2186263.1"/>
    <property type="molecule type" value="Genomic_DNA"/>
</dbReference>
<protein>
    <submittedName>
        <fullName evidence="2">Uncharacterized protein</fullName>
    </submittedName>
</protein>
<organism evidence="2 3">
    <name type="scientific">Zopfia rhizophila CBS 207.26</name>
    <dbReference type="NCBI Taxonomy" id="1314779"/>
    <lineage>
        <taxon>Eukaryota</taxon>
        <taxon>Fungi</taxon>
        <taxon>Dikarya</taxon>
        <taxon>Ascomycota</taxon>
        <taxon>Pezizomycotina</taxon>
        <taxon>Dothideomycetes</taxon>
        <taxon>Dothideomycetes incertae sedis</taxon>
        <taxon>Zopfiaceae</taxon>
        <taxon>Zopfia</taxon>
    </lineage>
</organism>
<keyword evidence="1" id="KW-1133">Transmembrane helix</keyword>
<keyword evidence="1" id="KW-0472">Membrane</keyword>